<dbReference type="EMBL" id="JAUQTB010000010">
    <property type="protein sequence ID" value="MDO7907875.1"/>
    <property type="molecule type" value="Genomic_DNA"/>
</dbReference>
<comment type="caution">
    <text evidence="2">The sequence shown here is derived from an EMBL/GenBank/DDBJ whole genome shotgun (WGS) entry which is preliminary data.</text>
</comment>
<dbReference type="Gene3D" id="1.20.120.450">
    <property type="entry name" value="dinb family like domain"/>
    <property type="match status" value="1"/>
</dbReference>
<name>A0ABT9CF26_9BACL</name>
<dbReference type="InterPro" id="IPR034660">
    <property type="entry name" value="DinB/YfiT-like"/>
</dbReference>
<sequence length="156" mass="18194">MHPIELFPYRNDIRTVLLPYLQQLPESNWFRTHSDHPNSVAWIIQHISDSEASWLHTAGLHAHLDRDTAARNHQASPAELIDRYIRIRLKSDRVLRDLSITDLKRLIELPKYSDGWTPPSPPTLRWVFHHIYEHEAYHAGQIGVIARLNGFAVPLF</sequence>
<evidence type="ECO:0000313" key="3">
    <source>
        <dbReference type="Proteomes" id="UP001240171"/>
    </source>
</evidence>
<accession>A0ABT9CF26</accession>
<dbReference type="RefSeq" id="WP_305025093.1">
    <property type="nucleotide sequence ID" value="NZ_JAUQTB010000010.1"/>
</dbReference>
<feature type="domain" description="DinB-like" evidence="1">
    <location>
        <begin position="14"/>
        <end position="142"/>
    </location>
</feature>
<dbReference type="Proteomes" id="UP001240171">
    <property type="component" value="Unassembled WGS sequence"/>
</dbReference>
<dbReference type="Pfam" id="PF12867">
    <property type="entry name" value="DinB_2"/>
    <property type="match status" value="1"/>
</dbReference>
<reference evidence="2 3" key="1">
    <citation type="submission" date="2023-07" db="EMBL/GenBank/DDBJ databases">
        <title>Paenibacillus sp. JX-17 nov. isolated from soil.</title>
        <authorList>
            <person name="Wan Y."/>
            <person name="Liu B."/>
        </authorList>
    </citation>
    <scope>NUCLEOTIDE SEQUENCE [LARGE SCALE GENOMIC DNA]</scope>
    <source>
        <strain evidence="2 3">JX-17</strain>
    </source>
</reference>
<proteinExistence type="predicted"/>
<evidence type="ECO:0000259" key="1">
    <source>
        <dbReference type="Pfam" id="PF12867"/>
    </source>
</evidence>
<keyword evidence="3" id="KW-1185">Reference proteome</keyword>
<dbReference type="InterPro" id="IPR024775">
    <property type="entry name" value="DinB-like"/>
</dbReference>
<dbReference type="SUPFAM" id="SSF109854">
    <property type="entry name" value="DinB/YfiT-like putative metalloenzymes"/>
    <property type="match status" value="1"/>
</dbReference>
<protein>
    <submittedName>
        <fullName evidence="2">DinB family protein</fullName>
    </submittedName>
</protein>
<evidence type="ECO:0000313" key="2">
    <source>
        <dbReference type="EMBL" id="MDO7907875.1"/>
    </source>
</evidence>
<gene>
    <name evidence="2" type="ORF">Q5741_15795</name>
</gene>
<organism evidence="2 3">
    <name type="scientific">Paenibacillus lacisoli</name>
    <dbReference type="NCBI Taxonomy" id="3064525"/>
    <lineage>
        <taxon>Bacteria</taxon>
        <taxon>Bacillati</taxon>
        <taxon>Bacillota</taxon>
        <taxon>Bacilli</taxon>
        <taxon>Bacillales</taxon>
        <taxon>Paenibacillaceae</taxon>
        <taxon>Paenibacillus</taxon>
    </lineage>
</organism>